<dbReference type="Proteomes" id="UP000616151">
    <property type="component" value="Unassembled WGS sequence"/>
</dbReference>
<dbReference type="EMBL" id="JAENHL010000008">
    <property type="protein sequence ID" value="MBK1870700.1"/>
    <property type="molecule type" value="Genomic_DNA"/>
</dbReference>
<name>A0ACC5RDZ5_9HYPH</name>
<comment type="caution">
    <text evidence="1">The sequence shown here is derived from an EMBL/GenBank/DDBJ whole genome shotgun (WGS) entry which is preliminary data.</text>
</comment>
<organism evidence="1 2">
    <name type="scientific">Taklimakanibacter albus</name>
    <dbReference type="NCBI Taxonomy" id="2800327"/>
    <lineage>
        <taxon>Bacteria</taxon>
        <taxon>Pseudomonadati</taxon>
        <taxon>Pseudomonadota</taxon>
        <taxon>Alphaproteobacteria</taxon>
        <taxon>Hyphomicrobiales</taxon>
        <taxon>Aestuariivirgaceae</taxon>
        <taxon>Taklimakanibacter</taxon>
    </lineage>
</organism>
<sequence>MDSAKRLKSELQTELVSRISEWVRNQDQGDKIRVREAVLSRELGVSRTPIRAALQHLVSEGVLHPHELGGYTVLQMPPAAADSMNPGEEAAGLYGRLLRDIILNEVPAPATESALMRHYKAGRGEVLQVLRRLMREGLAEPLPGKGWMMLEFNSDQMLKSYHLRGIIEPALLIDRLYVIDRPALERLKTDHQTALAALSEDSSWREIFEFDATFHEVVARGSRNDLIVDIIRRQNRLRRLAEFFSYSRIERIRASMLEHVAILDALLAGDQAWASALMRQHLMVSRAETEEHFTRDLEAVRQAASGIERLR</sequence>
<proteinExistence type="predicted"/>
<accession>A0ACC5RDZ5</accession>
<evidence type="ECO:0000313" key="1">
    <source>
        <dbReference type="EMBL" id="MBK1870700.1"/>
    </source>
</evidence>
<evidence type="ECO:0000313" key="2">
    <source>
        <dbReference type="Proteomes" id="UP000616151"/>
    </source>
</evidence>
<keyword evidence="2" id="KW-1185">Reference proteome</keyword>
<gene>
    <name evidence="1" type="ORF">JHL16_30320</name>
</gene>
<reference evidence="1" key="1">
    <citation type="submission" date="2021-01" db="EMBL/GenBank/DDBJ databases">
        <authorList>
            <person name="Sun Q."/>
        </authorList>
    </citation>
    <scope>NUCLEOTIDE SEQUENCE</scope>
    <source>
        <strain evidence="1">YIM B02566</strain>
    </source>
</reference>
<protein>
    <submittedName>
        <fullName evidence="1">GntR family transcriptional regulator</fullName>
    </submittedName>
</protein>